<organism evidence="13 14">
    <name type="scientific">Rhodoferax mekongensis</name>
    <dbReference type="NCBI Taxonomy" id="3068341"/>
    <lineage>
        <taxon>Bacteria</taxon>
        <taxon>Pseudomonadati</taxon>
        <taxon>Pseudomonadota</taxon>
        <taxon>Betaproteobacteria</taxon>
        <taxon>Burkholderiales</taxon>
        <taxon>Comamonadaceae</taxon>
        <taxon>Rhodoferax</taxon>
    </lineage>
</organism>
<accession>A0ABZ0B4B1</accession>
<dbReference type="Proteomes" id="UP001302257">
    <property type="component" value="Chromosome"/>
</dbReference>
<dbReference type="Pfam" id="PF21687">
    <property type="entry name" value="T2SSK_1st"/>
    <property type="match status" value="1"/>
</dbReference>
<protein>
    <recommendedName>
        <fullName evidence="10">Type II secretion system protein K</fullName>
    </recommendedName>
</protein>
<evidence type="ECO:0000256" key="6">
    <source>
        <dbReference type="ARBA" id="ARBA00022692"/>
    </source>
</evidence>
<dbReference type="InterPro" id="IPR005628">
    <property type="entry name" value="GspK"/>
</dbReference>
<keyword evidence="7" id="KW-0653">Protein transport</keyword>
<reference evidence="13 14" key="1">
    <citation type="submission" date="2023-08" db="EMBL/GenBank/DDBJ databases">
        <title>Rhodoferax potami sp. nov. and Rhodoferax mekongensis sp. nov., isolated from the Mekong River in Thailand.</title>
        <authorList>
            <person name="Kitikhun S."/>
            <person name="Charoenyingcharoen P."/>
            <person name="Siriarchawattana P."/>
            <person name="Likhitrattanapisal S."/>
            <person name="Nilsakha T."/>
            <person name="Chanpet A."/>
            <person name="Rattanawaree P."/>
            <person name="Ingsriswang S."/>
        </authorList>
    </citation>
    <scope>NUCLEOTIDE SEQUENCE [LARGE SCALE GENOMIC DNA]</scope>
    <source>
        <strain evidence="13 14">TBRC 17307</strain>
    </source>
</reference>
<evidence type="ECO:0000313" key="14">
    <source>
        <dbReference type="Proteomes" id="UP001302257"/>
    </source>
</evidence>
<keyword evidence="8" id="KW-1133">Transmembrane helix</keyword>
<dbReference type="NCBIfam" id="NF037980">
    <property type="entry name" value="T2SS_GspK"/>
    <property type="match status" value="1"/>
</dbReference>
<keyword evidence="9 10" id="KW-0472">Membrane</keyword>
<evidence type="ECO:0000256" key="2">
    <source>
        <dbReference type="ARBA" id="ARBA00007246"/>
    </source>
</evidence>
<evidence type="ECO:0000259" key="11">
    <source>
        <dbReference type="Pfam" id="PF03934"/>
    </source>
</evidence>
<dbReference type="SUPFAM" id="SSF54523">
    <property type="entry name" value="Pili subunits"/>
    <property type="match status" value="1"/>
</dbReference>
<dbReference type="SUPFAM" id="SSF158544">
    <property type="entry name" value="GspK insert domain-like"/>
    <property type="match status" value="1"/>
</dbReference>
<dbReference type="PIRSF" id="PIRSF002786">
    <property type="entry name" value="XcpX"/>
    <property type="match status" value="1"/>
</dbReference>
<evidence type="ECO:0000256" key="8">
    <source>
        <dbReference type="ARBA" id="ARBA00022989"/>
    </source>
</evidence>
<dbReference type="Gene3D" id="3.30.1300.30">
    <property type="entry name" value="GSPII I/J protein-like"/>
    <property type="match status" value="1"/>
</dbReference>
<feature type="domain" description="T2SS protein K first SAM-like" evidence="12">
    <location>
        <begin position="129"/>
        <end position="234"/>
    </location>
</feature>
<evidence type="ECO:0000256" key="1">
    <source>
        <dbReference type="ARBA" id="ARBA00004533"/>
    </source>
</evidence>
<dbReference type="PANTHER" id="PTHR38831">
    <property type="entry name" value="TYPE II SECRETION SYSTEM PROTEIN K"/>
    <property type="match status" value="1"/>
</dbReference>
<dbReference type="InterPro" id="IPR049179">
    <property type="entry name" value="T2SSK_SAM-like_2nd"/>
</dbReference>
<sequence length="343" mass="37108">MTGTGRKPLRTAGHQGAAILTALLLMALVATLSTAALWQQARAYDLEASERARVQANWILQGTTDWARLILREDARSGAVDHLGEPWAITLQEAKLSTFLANGAVGEEPLASDALQNAYLSGNITDLQSRLNVTNLVLDQQTHGPTLRAFGRLFEALQIPPAELQLLVTNLRAGLEPAEGSAAAANTTRNANSAATRLVNGTRLIPRSLDQLRWLGLSSRSVALLRPYVVVLPDRTTVNINTAPALVLQAITQGLDAGNAQRMIDTRAKTPFRSLADAASAIGQAESTFSENLHSVNSRFFEVRVRLRMGTLTSQERTVVQREGLLAKALWKEREAPLDASVQ</sequence>
<gene>
    <name evidence="13" type="primary">gspK</name>
    <name evidence="13" type="ORF">RAN89_17865</name>
</gene>
<keyword evidence="4 10" id="KW-1003">Cell membrane</keyword>
<dbReference type="Gene3D" id="1.10.40.60">
    <property type="entry name" value="EpsJ-like"/>
    <property type="match status" value="2"/>
</dbReference>
<comment type="subcellular location">
    <subcellularLocation>
        <location evidence="1 10">Cell inner membrane</location>
    </subcellularLocation>
</comment>
<feature type="domain" description="T2SS protein K second SAM-like" evidence="11">
    <location>
        <begin position="238"/>
        <end position="295"/>
    </location>
</feature>
<dbReference type="PANTHER" id="PTHR38831:SF1">
    <property type="entry name" value="TYPE II SECRETION SYSTEM PROTEIN K-RELATED"/>
    <property type="match status" value="1"/>
</dbReference>
<dbReference type="InterPro" id="IPR038072">
    <property type="entry name" value="GspK_central_sf"/>
</dbReference>
<dbReference type="EMBL" id="CP132507">
    <property type="protein sequence ID" value="WNO06763.1"/>
    <property type="molecule type" value="Genomic_DNA"/>
</dbReference>
<proteinExistence type="inferred from homology"/>
<keyword evidence="5 10" id="KW-0997">Cell inner membrane</keyword>
<comment type="similarity">
    <text evidence="2 10">Belongs to the GSP K family.</text>
</comment>
<dbReference type="InterPro" id="IPR045584">
    <property type="entry name" value="Pilin-like"/>
</dbReference>
<evidence type="ECO:0000256" key="10">
    <source>
        <dbReference type="PIRNR" id="PIRNR002786"/>
    </source>
</evidence>
<evidence type="ECO:0000256" key="5">
    <source>
        <dbReference type="ARBA" id="ARBA00022519"/>
    </source>
</evidence>
<evidence type="ECO:0000256" key="7">
    <source>
        <dbReference type="ARBA" id="ARBA00022927"/>
    </source>
</evidence>
<evidence type="ECO:0000259" key="12">
    <source>
        <dbReference type="Pfam" id="PF21687"/>
    </source>
</evidence>
<evidence type="ECO:0000256" key="9">
    <source>
        <dbReference type="ARBA" id="ARBA00023136"/>
    </source>
</evidence>
<evidence type="ECO:0000256" key="3">
    <source>
        <dbReference type="ARBA" id="ARBA00022448"/>
    </source>
</evidence>
<evidence type="ECO:0000313" key="13">
    <source>
        <dbReference type="EMBL" id="WNO06763.1"/>
    </source>
</evidence>
<evidence type="ECO:0000256" key="4">
    <source>
        <dbReference type="ARBA" id="ARBA00022475"/>
    </source>
</evidence>
<dbReference type="InterPro" id="IPR049031">
    <property type="entry name" value="T2SSK_SAM-like_1st"/>
</dbReference>
<name>A0ABZ0B4B1_9BURK</name>
<keyword evidence="3 10" id="KW-0813">Transport</keyword>
<keyword evidence="6" id="KW-0812">Transmembrane</keyword>
<dbReference type="Pfam" id="PF03934">
    <property type="entry name" value="T2SSK"/>
    <property type="match status" value="1"/>
</dbReference>
<keyword evidence="14" id="KW-1185">Reference proteome</keyword>